<organism evidence="2 3">
    <name type="scientific">Nocardia terpenica</name>
    <dbReference type="NCBI Taxonomy" id="455432"/>
    <lineage>
        <taxon>Bacteria</taxon>
        <taxon>Bacillati</taxon>
        <taxon>Actinomycetota</taxon>
        <taxon>Actinomycetes</taxon>
        <taxon>Mycobacteriales</taxon>
        <taxon>Nocardiaceae</taxon>
        <taxon>Nocardia</taxon>
    </lineage>
</organism>
<name>A0A6G9Z076_9NOCA</name>
<evidence type="ECO:0000313" key="3">
    <source>
        <dbReference type="Proteomes" id="UP000500953"/>
    </source>
</evidence>
<dbReference type="PIRSF" id="PIRSF018072">
    <property type="entry name" value="UCP018072"/>
    <property type="match status" value="1"/>
</dbReference>
<feature type="domain" description="FAS1-like dehydratase" evidence="1">
    <location>
        <begin position="9"/>
        <end position="129"/>
    </location>
</feature>
<dbReference type="Gene3D" id="3.10.129.10">
    <property type="entry name" value="Hotdog Thioesterase"/>
    <property type="match status" value="1"/>
</dbReference>
<dbReference type="CDD" id="cd03441">
    <property type="entry name" value="R_hydratase_like"/>
    <property type="match status" value="1"/>
</dbReference>
<dbReference type="Pfam" id="PF13452">
    <property type="entry name" value="FAS1_DH_region"/>
    <property type="match status" value="1"/>
</dbReference>
<dbReference type="InterPro" id="IPR039569">
    <property type="entry name" value="FAS1-like_DH_region"/>
</dbReference>
<proteinExistence type="predicted"/>
<evidence type="ECO:0000259" key="1">
    <source>
        <dbReference type="Pfam" id="PF13452"/>
    </source>
</evidence>
<dbReference type="RefSeq" id="WP_167485805.1">
    <property type="nucleotide sequence ID" value="NZ_CP046173.1"/>
</dbReference>
<dbReference type="Proteomes" id="UP000500953">
    <property type="component" value="Chromosome"/>
</dbReference>
<dbReference type="EMBL" id="CP046173">
    <property type="protein sequence ID" value="QIS18473.1"/>
    <property type="molecule type" value="Genomic_DNA"/>
</dbReference>
<dbReference type="SUPFAM" id="SSF54637">
    <property type="entry name" value="Thioesterase/thiol ester dehydrase-isomerase"/>
    <property type="match status" value="1"/>
</dbReference>
<protein>
    <submittedName>
        <fullName evidence="2">MaoC family dehydratase</fullName>
    </submittedName>
</protein>
<gene>
    <name evidence="2" type="ORF">F6W96_09425</name>
</gene>
<sequence>MAVNPNVEGRVYPTTKPYVVSRAKIAEFAAAVGARDAAHTDVVVARARGYADAIAPPTFAVIVAQQGWAGVMADEEVGIDYSRLVHGAEEVVHYRPLVAGDEVTAHTRIERASNIGDNSMITLVTELKVGTEAVTRTMSVIVIRGSEA</sequence>
<reference evidence="2 3" key="1">
    <citation type="journal article" date="2019" name="ACS Chem. Biol.">
        <title>Identification and Mobilization of a Cryptic Antibiotic Biosynthesis Gene Locus from a Human-Pathogenic Nocardia Isolate.</title>
        <authorList>
            <person name="Herisse M."/>
            <person name="Ishida K."/>
            <person name="Porter J.L."/>
            <person name="Howden B."/>
            <person name="Hertweck C."/>
            <person name="Stinear T.P."/>
            <person name="Pidot S.J."/>
        </authorList>
    </citation>
    <scope>NUCLEOTIDE SEQUENCE [LARGE SCALE GENOMIC DNA]</scope>
    <source>
        <strain evidence="2 3">AUSMDU00012715</strain>
    </source>
</reference>
<dbReference type="AlphaFoldDB" id="A0A6G9Z076"/>
<dbReference type="InterPro" id="IPR029069">
    <property type="entry name" value="HotDog_dom_sf"/>
</dbReference>
<accession>A0A6G9Z076</accession>
<dbReference type="InterPro" id="IPR016709">
    <property type="entry name" value="HadA-like"/>
</dbReference>
<evidence type="ECO:0000313" key="2">
    <source>
        <dbReference type="EMBL" id="QIS18473.1"/>
    </source>
</evidence>